<organism evidence="1 2">
    <name type="scientific">Agaricicola taiwanensis</name>
    <dbReference type="NCBI Taxonomy" id="591372"/>
    <lineage>
        <taxon>Bacteria</taxon>
        <taxon>Pseudomonadati</taxon>
        <taxon>Pseudomonadota</taxon>
        <taxon>Alphaproteobacteria</taxon>
        <taxon>Rhodobacterales</taxon>
        <taxon>Paracoccaceae</taxon>
        <taxon>Agaricicola</taxon>
    </lineage>
</organism>
<protein>
    <submittedName>
        <fullName evidence="1">Uncharacterized protein</fullName>
    </submittedName>
</protein>
<comment type="caution">
    <text evidence="1">The sequence shown here is derived from an EMBL/GenBank/DDBJ whole genome shotgun (WGS) entry which is preliminary data.</text>
</comment>
<gene>
    <name evidence="1" type="ORF">GCM10007276_34350</name>
</gene>
<reference evidence="1" key="1">
    <citation type="journal article" date="2014" name="Int. J. Syst. Evol. Microbiol.">
        <title>Complete genome sequence of Corynebacterium casei LMG S-19264T (=DSM 44701T), isolated from a smear-ripened cheese.</title>
        <authorList>
            <consortium name="US DOE Joint Genome Institute (JGI-PGF)"/>
            <person name="Walter F."/>
            <person name="Albersmeier A."/>
            <person name="Kalinowski J."/>
            <person name="Ruckert C."/>
        </authorList>
    </citation>
    <scope>NUCLEOTIDE SEQUENCE</scope>
    <source>
        <strain evidence="1">CCM 7684</strain>
    </source>
</reference>
<dbReference type="Proteomes" id="UP000602745">
    <property type="component" value="Unassembled WGS sequence"/>
</dbReference>
<dbReference type="EMBL" id="BMCP01000007">
    <property type="protein sequence ID" value="GGE54388.1"/>
    <property type="molecule type" value="Genomic_DNA"/>
</dbReference>
<reference evidence="1" key="2">
    <citation type="submission" date="2020-09" db="EMBL/GenBank/DDBJ databases">
        <authorList>
            <person name="Sun Q."/>
            <person name="Sedlacek I."/>
        </authorList>
    </citation>
    <scope>NUCLEOTIDE SEQUENCE</scope>
    <source>
        <strain evidence="1">CCM 7684</strain>
    </source>
</reference>
<dbReference type="InterPro" id="IPR023346">
    <property type="entry name" value="Lysozyme-like_dom_sf"/>
</dbReference>
<accession>A0A8J2YN36</accession>
<name>A0A8J2YN36_9RHOB</name>
<dbReference type="SUPFAM" id="SSF53955">
    <property type="entry name" value="Lysozyme-like"/>
    <property type="match status" value="1"/>
</dbReference>
<evidence type="ECO:0000313" key="1">
    <source>
        <dbReference type="EMBL" id="GGE54388.1"/>
    </source>
</evidence>
<evidence type="ECO:0000313" key="2">
    <source>
        <dbReference type="Proteomes" id="UP000602745"/>
    </source>
</evidence>
<proteinExistence type="predicted"/>
<sequence length="263" mass="29991">MVSSVPSMTDEAFTALYAQLVAENKKFGSRLSEEALDIAASLRSFSPPDHDESKTRLRHANAAYIAREEGRRIEASRRRAILEDKPYPLVVSSGEDGDERPPIHRQVFRIDPLGVQAILQADQYIKKYAEKYSVDEELIRSVFYIENSQGYYEIGKKITNWAGLTNPPSTSLPSNINPELWQDILPGRDLRHDLDANVEASVKLLARIMERMEDPSIEKVATLYNGLGLDTVSVYGRQVRDVYHSRPWQIWRKLKSKITDEDL</sequence>
<dbReference type="Gene3D" id="1.10.530.10">
    <property type="match status" value="1"/>
</dbReference>
<dbReference type="AlphaFoldDB" id="A0A8J2YN36"/>
<keyword evidence="2" id="KW-1185">Reference proteome</keyword>